<protein>
    <submittedName>
        <fullName evidence="2">Unannotated protein</fullName>
    </submittedName>
</protein>
<gene>
    <name evidence="1" type="ORF">UFOPK1508_00384</name>
    <name evidence="2" type="ORF">UFOPK1599_00232</name>
    <name evidence="3" type="ORF">UFOPK1798_00391</name>
    <name evidence="4" type="ORF">UFOPK1894_00589</name>
    <name evidence="5" type="ORF">UFOPK2179_00010</name>
    <name evidence="6" type="ORF">UFOPK2715_00304</name>
    <name evidence="7" type="ORF">UFOPK3883_00454</name>
    <name evidence="8" type="ORF">UFOPK4125_00221</name>
    <name evidence="9" type="ORF">UFOPK4420_00155</name>
</gene>
<dbReference type="SUPFAM" id="SSF159888">
    <property type="entry name" value="YdhG-like"/>
    <property type="match status" value="1"/>
</dbReference>
<evidence type="ECO:0000313" key="2">
    <source>
        <dbReference type="EMBL" id="CAB4556337.1"/>
    </source>
</evidence>
<dbReference type="EMBL" id="CAEZWC010000001">
    <property type="protein sequence ID" value="CAB4639881.1"/>
    <property type="molecule type" value="Genomic_DNA"/>
</dbReference>
<evidence type="ECO:0000313" key="4">
    <source>
        <dbReference type="EMBL" id="CAB4615433.1"/>
    </source>
</evidence>
<dbReference type="EMBL" id="CAFBPR010000022">
    <property type="protein sequence ID" value="CAB5016883.1"/>
    <property type="molecule type" value="Genomic_DNA"/>
</dbReference>
<organism evidence="2">
    <name type="scientific">freshwater metagenome</name>
    <dbReference type="NCBI Taxonomy" id="449393"/>
    <lineage>
        <taxon>unclassified sequences</taxon>
        <taxon>metagenomes</taxon>
        <taxon>ecological metagenomes</taxon>
    </lineage>
</organism>
<dbReference type="InterPro" id="IPR025629">
    <property type="entry name" value="DUF4287"/>
</dbReference>
<evidence type="ECO:0000313" key="1">
    <source>
        <dbReference type="EMBL" id="CAB4550509.1"/>
    </source>
</evidence>
<dbReference type="EMBL" id="CAFBNV010000025">
    <property type="protein sequence ID" value="CAB4963324.1"/>
    <property type="molecule type" value="Genomic_DNA"/>
</dbReference>
<dbReference type="AlphaFoldDB" id="A0A6J6CY17"/>
<accession>A0A6J6CY17</accession>
<evidence type="ECO:0000313" key="8">
    <source>
        <dbReference type="EMBL" id="CAB5016883.1"/>
    </source>
</evidence>
<evidence type="ECO:0000313" key="3">
    <source>
        <dbReference type="EMBL" id="CAB4590209.1"/>
    </source>
</evidence>
<proteinExistence type="predicted"/>
<dbReference type="EMBL" id="CAEZTE010000006">
    <property type="protein sequence ID" value="CAB4556337.1"/>
    <property type="molecule type" value="Genomic_DNA"/>
</dbReference>
<dbReference type="Gene3D" id="3.90.1150.200">
    <property type="match status" value="1"/>
</dbReference>
<dbReference type="EMBL" id="CAEZUH010000023">
    <property type="protein sequence ID" value="CAB4590209.1"/>
    <property type="molecule type" value="Genomic_DNA"/>
</dbReference>
<name>A0A6J6CY17_9ZZZZ</name>
<sequence length="184" mass="21334">MKVKDSSRQAHFPAILKKHGKSMRYWLATVKKLEAEKYPAQIAHLKNKYGFSQTHANALVMFAKGSKSSKRFANHSEYYKSIDPRQAKTVKRIFRSILRKYPKLEQVIAWNQPMLKHEGRYIFGVSTAKNHILIAPFDAKVFKQITPYFSDFKINKKTIALPNDWSVDTRALHKLIGLSITKKK</sequence>
<evidence type="ECO:0000313" key="9">
    <source>
        <dbReference type="EMBL" id="CAB5104826.1"/>
    </source>
</evidence>
<evidence type="ECO:0000313" key="5">
    <source>
        <dbReference type="EMBL" id="CAB4639881.1"/>
    </source>
</evidence>
<dbReference type="Pfam" id="PF14117">
    <property type="entry name" value="DUF4287"/>
    <property type="match status" value="1"/>
</dbReference>
<evidence type="ECO:0000313" key="7">
    <source>
        <dbReference type="EMBL" id="CAB4963324.1"/>
    </source>
</evidence>
<evidence type="ECO:0000313" key="6">
    <source>
        <dbReference type="EMBL" id="CAB4719157.1"/>
    </source>
</evidence>
<dbReference type="EMBL" id="CAFBRU010000009">
    <property type="protein sequence ID" value="CAB5104826.1"/>
    <property type="molecule type" value="Genomic_DNA"/>
</dbReference>
<dbReference type="EMBL" id="CAEZYN010000016">
    <property type="protein sequence ID" value="CAB4719157.1"/>
    <property type="molecule type" value="Genomic_DNA"/>
</dbReference>
<reference evidence="2" key="1">
    <citation type="submission" date="2020-05" db="EMBL/GenBank/DDBJ databases">
        <authorList>
            <person name="Chiriac C."/>
            <person name="Salcher M."/>
            <person name="Ghai R."/>
            <person name="Kavagutti S V."/>
        </authorList>
    </citation>
    <scope>NUCLEOTIDE SEQUENCE</scope>
</reference>
<dbReference type="EMBL" id="CAEZVA010000037">
    <property type="protein sequence ID" value="CAB4615433.1"/>
    <property type="molecule type" value="Genomic_DNA"/>
</dbReference>
<dbReference type="EMBL" id="CAEZSW010000028">
    <property type="protein sequence ID" value="CAB4550509.1"/>
    <property type="molecule type" value="Genomic_DNA"/>
</dbReference>